<evidence type="ECO:0000256" key="5">
    <source>
        <dbReference type="ARBA" id="ARBA00022989"/>
    </source>
</evidence>
<dbReference type="RefSeq" id="WP_146966467.1">
    <property type="nucleotide sequence ID" value="NZ_AP019822.1"/>
</dbReference>
<dbReference type="AlphaFoldDB" id="A0A510JAH6"/>
<proteinExistence type="inferred from homology"/>
<feature type="transmembrane region" description="Helical" evidence="7">
    <location>
        <begin position="62"/>
        <end position="81"/>
    </location>
</feature>
<gene>
    <name evidence="9" type="ORF">JCM16774_1261</name>
</gene>
<dbReference type="OrthoDB" id="9791874at2"/>
<keyword evidence="4 7" id="KW-0812">Transmembrane</keyword>
<feature type="transmembrane region" description="Helical" evidence="7">
    <location>
        <begin position="193"/>
        <end position="212"/>
    </location>
</feature>
<evidence type="ECO:0000256" key="6">
    <source>
        <dbReference type="ARBA" id="ARBA00023136"/>
    </source>
</evidence>
<feature type="domain" description="Glycine transporter" evidence="8">
    <location>
        <begin position="9"/>
        <end position="81"/>
    </location>
</feature>
<keyword evidence="3" id="KW-1003">Cell membrane</keyword>
<dbReference type="KEGG" id="lgo:JCM16774_1261"/>
<protein>
    <recommendedName>
        <fullName evidence="8">Glycine transporter domain-containing protein</fullName>
    </recommendedName>
</protein>
<evidence type="ECO:0000256" key="4">
    <source>
        <dbReference type="ARBA" id="ARBA00022692"/>
    </source>
</evidence>
<evidence type="ECO:0000259" key="8">
    <source>
        <dbReference type="Pfam" id="PF03458"/>
    </source>
</evidence>
<comment type="subcellular location">
    <subcellularLocation>
        <location evidence="1">Cell membrane</location>
        <topology evidence="1">Multi-pass membrane protein</topology>
    </subcellularLocation>
</comment>
<name>A0A510JAH6_9FUSO</name>
<evidence type="ECO:0000256" key="7">
    <source>
        <dbReference type="SAM" id="Phobius"/>
    </source>
</evidence>
<dbReference type="Proteomes" id="UP000321606">
    <property type="component" value="Chromosome"/>
</dbReference>
<dbReference type="PANTHER" id="PTHR30506">
    <property type="entry name" value="INNER MEMBRANE PROTEIN"/>
    <property type="match status" value="1"/>
</dbReference>
<dbReference type="Pfam" id="PF03458">
    <property type="entry name" value="Gly_transporter"/>
    <property type="match status" value="2"/>
</dbReference>
<dbReference type="InterPro" id="IPR005115">
    <property type="entry name" value="Gly_transporter"/>
</dbReference>
<evidence type="ECO:0000256" key="2">
    <source>
        <dbReference type="ARBA" id="ARBA00008193"/>
    </source>
</evidence>
<accession>A0A510JAH6</accession>
<feature type="transmembrane region" description="Helical" evidence="7">
    <location>
        <begin position="102"/>
        <end position="122"/>
    </location>
</feature>
<dbReference type="GO" id="GO:0005886">
    <property type="term" value="C:plasma membrane"/>
    <property type="evidence" value="ECO:0007669"/>
    <property type="project" value="UniProtKB-SubCell"/>
</dbReference>
<evidence type="ECO:0000256" key="3">
    <source>
        <dbReference type="ARBA" id="ARBA00022475"/>
    </source>
</evidence>
<dbReference type="STRING" id="714315.GCA_000516535_01269"/>
<feature type="domain" description="Glycine transporter" evidence="8">
    <location>
        <begin position="109"/>
        <end position="180"/>
    </location>
</feature>
<feature type="transmembrane region" description="Helical" evidence="7">
    <location>
        <begin position="166"/>
        <end position="187"/>
    </location>
</feature>
<evidence type="ECO:0000313" key="9">
    <source>
        <dbReference type="EMBL" id="BBM36329.1"/>
    </source>
</evidence>
<comment type="similarity">
    <text evidence="2">Belongs to the UPF0126 family.</text>
</comment>
<sequence>MRFEIFLIICNYVGTVAFAASGVLKGVKHKLDIFGITLLAVITALGGGILRDILIAQIPDVLINPEGLYIAIITSGIMWLFTKKIRKKIKISRRRKMKLYKLITTSNLIFDSIGLAAFTLIAANKSVSLELNTVTTGILAAVTGVGGGIIRDLLVTETPIVLREDIYAVLAFGGGILYHICIVQFSFLKVPTMAILFIIMLIIRLVIIKYKVNLPNIN</sequence>
<feature type="transmembrane region" description="Helical" evidence="7">
    <location>
        <begin position="31"/>
        <end position="50"/>
    </location>
</feature>
<reference evidence="9 10" key="1">
    <citation type="submission" date="2019-07" db="EMBL/GenBank/DDBJ databases">
        <title>Complete Genome Sequence of Leptotrichia goodfellowii Strain JCM 16774.</title>
        <authorList>
            <person name="Watanabe S."/>
            <person name="Cui L."/>
        </authorList>
    </citation>
    <scope>NUCLEOTIDE SEQUENCE [LARGE SCALE GENOMIC DNA]</scope>
    <source>
        <strain evidence="9 10">JCM16774</strain>
    </source>
</reference>
<dbReference type="PANTHER" id="PTHR30506:SF3">
    <property type="entry name" value="UPF0126 INNER MEMBRANE PROTEIN YADS-RELATED"/>
    <property type="match status" value="1"/>
</dbReference>
<evidence type="ECO:0000313" key="10">
    <source>
        <dbReference type="Proteomes" id="UP000321606"/>
    </source>
</evidence>
<evidence type="ECO:0000256" key="1">
    <source>
        <dbReference type="ARBA" id="ARBA00004651"/>
    </source>
</evidence>
<dbReference type="EMBL" id="AP019822">
    <property type="protein sequence ID" value="BBM36329.1"/>
    <property type="molecule type" value="Genomic_DNA"/>
</dbReference>
<keyword evidence="6 7" id="KW-0472">Membrane</keyword>
<feature type="transmembrane region" description="Helical" evidence="7">
    <location>
        <begin position="6"/>
        <end position="24"/>
    </location>
</feature>
<feature type="transmembrane region" description="Helical" evidence="7">
    <location>
        <begin position="134"/>
        <end position="154"/>
    </location>
</feature>
<organism evidence="9 10">
    <name type="scientific">Pseudoleptotrichia goodfellowii</name>
    <dbReference type="NCBI Taxonomy" id="157692"/>
    <lineage>
        <taxon>Bacteria</taxon>
        <taxon>Fusobacteriati</taxon>
        <taxon>Fusobacteriota</taxon>
        <taxon>Fusobacteriia</taxon>
        <taxon>Fusobacteriales</taxon>
        <taxon>Leptotrichiaceae</taxon>
        <taxon>Pseudoleptotrichia</taxon>
    </lineage>
</organism>
<keyword evidence="5 7" id="KW-1133">Transmembrane helix</keyword>